<dbReference type="InterPro" id="IPR036502">
    <property type="entry name" value="NiSOD_sf"/>
</dbReference>
<comment type="caution">
    <text evidence="1">The sequence shown here is derived from an EMBL/GenBank/DDBJ whole genome shotgun (WGS) entry which is preliminary data.</text>
</comment>
<organism evidence="1 2">
    <name type="scientific">Crocosphaera watsonii WH 0003</name>
    <dbReference type="NCBI Taxonomy" id="423471"/>
    <lineage>
        <taxon>Bacteria</taxon>
        <taxon>Bacillati</taxon>
        <taxon>Cyanobacteriota</taxon>
        <taxon>Cyanophyceae</taxon>
        <taxon>Oscillatoriophycideae</taxon>
        <taxon>Chroococcales</taxon>
        <taxon>Aphanothecaceae</taxon>
        <taxon>Crocosphaera</taxon>
    </lineage>
</organism>
<dbReference type="EC" id="1.15.1.1" evidence="1"/>
<proteinExistence type="predicted"/>
<dbReference type="AlphaFoldDB" id="G5J8J3"/>
<evidence type="ECO:0000313" key="1">
    <source>
        <dbReference type="EMBL" id="EHJ11491.1"/>
    </source>
</evidence>
<dbReference type="NCBIfam" id="TIGR02753">
    <property type="entry name" value="sodN"/>
    <property type="match status" value="1"/>
</dbReference>
<reference evidence="1 2" key="1">
    <citation type="journal article" date="2011" name="Front. Microbiol.">
        <title>Two Strains of Crocosphaera watsonii with Highly Conserved Genomes are Distinguished by Strain-Specific Features.</title>
        <authorList>
            <person name="Bench S.R."/>
            <person name="Ilikchyan I.N."/>
            <person name="Tripp H.J."/>
            <person name="Zehr J.P."/>
        </authorList>
    </citation>
    <scope>NUCLEOTIDE SEQUENCE [LARGE SCALE GENOMIC DNA]</scope>
    <source>
        <strain evidence="1 2">WH 0003</strain>
    </source>
</reference>
<dbReference type="SUPFAM" id="SSF109770">
    <property type="entry name" value="Nickel-containing superoxide dismutase, NiSOD"/>
    <property type="match status" value="1"/>
</dbReference>
<dbReference type="Proteomes" id="UP000003477">
    <property type="component" value="Unassembled WGS sequence"/>
</dbReference>
<gene>
    <name evidence="1" type="ORF">CWATWH0003_3771</name>
</gene>
<dbReference type="RefSeq" id="WP_007306654.1">
    <property type="nucleotide sequence ID" value="NZ_AESD01000562.1"/>
</dbReference>
<dbReference type="Pfam" id="PF09055">
    <property type="entry name" value="Sod_Ni"/>
    <property type="match status" value="1"/>
</dbReference>
<accession>G5J8J3</accession>
<dbReference type="EMBL" id="AESD01000562">
    <property type="protein sequence ID" value="EHJ11491.1"/>
    <property type="molecule type" value="Genomic_DNA"/>
</dbReference>
<protein>
    <submittedName>
        <fullName evidence="1">Nickel-dependent superoxide dismutase</fullName>
        <ecNumber evidence="1">1.15.1.1</ecNumber>
    </submittedName>
</protein>
<evidence type="ECO:0000313" key="2">
    <source>
        <dbReference type="Proteomes" id="UP000003477"/>
    </source>
</evidence>
<dbReference type="GO" id="GO:0016151">
    <property type="term" value="F:nickel cation binding"/>
    <property type="evidence" value="ECO:0007669"/>
    <property type="project" value="InterPro"/>
</dbReference>
<dbReference type="PATRIC" id="fig|423471.3.peg.3537"/>
<dbReference type="InterPro" id="IPR014123">
    <property type="entry name" value="Superoxide_dismutase_Ni-type"/>
</dbReference>
<name>G5J8J3_CROWT</name>
<dbReference type="GeneID" id="88767272"/>
<dbReference type="Gene3D" id="1.20.120.400">
    <property type="entry name" value="Nickel-containing superoxide dismutase"/>
    <property type="match status" value="1"/>
</dbReference>
<keyword evidence="1" id="KW-0560">Oxidoreductase</keyword>
<sequence length="159" mass="18088">MLNRIAHQIKQFFPAPEVSAHCDGPCGVYDPASSRVYAEAVLSMTKKIADLEAKVPSPDDKAATVAYHNTLSRYIAVKEEQAQKTKEELLILWTDYFKPVHLEAYPDLHDMFWKAAKLCSSCKVEVNLAHANQLLMEVEKIHNIFWESKGRKVEWVKAS</sequence>
<dbReference type="GO" id="GO:0004784">
    <property type="term" value="F:superoxide dismutase activity"/>
    <property type="evidence" value="ECO:0007669"/>
    <property type="project" value="UniProtKB-EC"/>
</dbReference>